<keyword evidence="1" id="KW-0812">Transmembrane</keyword>
<dbReference type="AlphaFoldDB" id="A0A397T9H9"/>
<name>A0A397T9H9_9GLOM</name>
<keyword evidence="1" id="KW-1133">Transmembrane helix</keyword>
<sequence length="90" mass="11165">MLSWYFLNCAVRLKKVAKFVHYITTLQHLHTVLYGYACFNCAFLQYSTDLRSINSFRWKKQTKIYIYIYIYILIIFKIQRIFYYKNFFTL</sequence>
<evidence type="ECO:0000313" key="3">
    <source>
        <dbReference type="Proteomes" id="UP000265703"/>
    </source>
</evidence>
<protein>
    <submittedName>
        <fullName evidence="2">Uncharacterized protein</fullName>
    </submittedName>
</protein>
<feature type="transmembrane region" description="Helical" evidence="1">
    <location>
        <begin position="64"/>
        <end position="83"/>
    </location>
</feature>
<comment type="caution">
    <text evidence="2">The sequence shown here is derived from an EMBL/GenBank/DDBJ whole genome shotgun (WGS) entry which is preliminary data.</text>
</comment>
<accession>A0A397T9H9</accession>
<gene>
    <name evidence="2" type="ORF">C1645_528703</name>
</gene>
<reference evidence="2 3" key="1">
    <citation type="submission" date="2018-06" db="EMBL/GenBank/DDBJ databases">
        <title>Comparative genomics reveals the genomic features of Rhizophagus irregularis, R. cerebriforme, R. diaphanum and Gigaspora rosea, and their symbiotic lifestyle signature.</title>
        <authorList>
            <person name="Morin E."/>
            <person name="San Clemente H."/>
            <person name="Chen E.C.H."/>
            <person name="De La Providencia I."/>
            <person name="Hainaut M."/>
            <person name="Kuo A."/>
            <person name="Kohler A."/>
            <person name="Murat C."/>
            <person name="Tang N."/>
            <person name="Roy S."/>
            <person name="Loubradou J."/>
            <person name="Henrissat B."/>
            <person name="Grigoriev I.V."/>
            <person name="Corradi N."/>
            <person name="Roux C."/>
            <person name="Martin F.M."/>
        </authorList>
    </citation>
    <scope>NUCLEOTIDE SEQUENCE [LARGE SCALE GENOMIC DNA]</scope>
    <source>
        <strain evidence="2 3">DAOM 227022</strain>
    </source>
</reference>
<organism evidence="2 3">
    <name type="scientific">Glomus cerebriforme</name>
    <dbReference type="NCBI Taxonomy" id="658196"/>
    <lineage>
        <taxon>Eukaryota</taxon>
        <taxon>Fungi</taxon>
        <taxon>Fungi incertae sedis</taxon>
        <taxon>Mucoromycota</taxon>
        <taxon>Glomeromycotina</taxon>
        <taxon>Glomeromycetes</taxon>
        <taxon>Glomerales</taxon>
        <taxon>Glomeraceae</taxon>
        <taxon>Glomus</taxon>
    </lineage>
</organism>
<keyword evidence="3" id="KW-1185">Reference proteome</keyword>
<evidence type="ECO:0000256" key="1">
    <source>
        <dbReference type="SAM" id="Phobius"/>
    </source>
</evidence>
<dbReference type="EMBL" id="QKYT01000071">
    <property type="protein sequence ID" value="RIA94913.1"/>
    <property type="molecule type" value="Genomic_DNA"/>
</dbReference>
<dbReference type="Proteomes" id="UP000265703">
    <property type="component" value="Unassembled WGS sequence"/>
</dbReference>
<proteinExistence type="predicted"/>
<feature type="transmembrane region" description="Helical" evidence="1">
    <location>
        <begin position="20"/>
        <end position="43"/>
    </location>
</feature>
<keyword evidence="1" id="KW-0472">Membrane</keyword>
<evidence type="ECO:0000313" key="2">
    <source>
        <dbReference type="EMBL" id="RIA94913.1"/>
    </source>
</evidence>